<protein>
    <submittedName>
        <fullName evidence="1">Uncharacterized protein</fullName>
    </submittedName>
</protein>
<reference evidence="1" key="1">
    <citation type="submission" date="2021-02" db="EMBL/GenBank/DDBJ databases">
        <authorList>
            <person name="Nowell W R."/>
        </authorList>
    </citation>
    <scope>NUCLEOTIDE SEQUENCE</scope>
</reference>
<dbReference type="Proteomes" id="UP000663855">
    <property type="component" value="Unassembled WGS sequence"/>
</dbReference>
<sequence>MFRLSTPLKVPYHFIHTKTASIQTLVLRATDIAHLIALKKNDQRTFSIDLHVYYENTQFRLFDPTKIDLHNPSTVTLDYPFGQTCIRAHNVHQGKKVF</sequence>
<dbReference type="AlphaFoldDB" id="A0A814IQZ7"/>
<accession>A0A814IQZ7</accession>
<gene>
    <name evidence="1" type="ORF">CJN711_LOCUS3642</name>
</gene>
<dbReference type="EMBL" id="CAJNOV010000555">
    <property type="protein sequence ID" value="CAF1027776.1"/>
    <property type="molecule type" value="Genomic_DNA"/>
</dbReference>
<organism evidence="1 2">
    <name type="scientific">Rotaria magnacalcarata</name>
    <dbReference type="NCBI Taxonomy" id="392030"/>
    <lineage>
        <taxon>Eukaryota</taxon>
        <taxon>Metazoa</taxon>
        <taxon>Spiralia</taxon>
        <taxon>Gnathifera</taxon>
        <taxon>Rotifera</taxon>
        <taxon>Eurotatoria</taxon>
        <taxon>Bdelloidea</taxon>
        <taxon>Philodinida</taxon>
        <taxon>Philodinidae</taxon>
        <taxon>Rotaria</taxon>
    </lineage>
</organism>
<proteinExistence type="predicted"/>
<evidence type="ECO:0000313" key="2">
    <source>
        <dbReference type="Proteomes" id="UP000663855"/>
    </source>
</evidence>
<name>A0A814IQZ7_9BILA</name>
<evidence type="ECO:0000313" key="1">
    <source>
        <dbReference type="EMBL" id="CAF1027776.1"/>
    </source>
</evidence>
<comment type="caution">
    <text evidence="1">The sequence shown here is derived from an EMBL/GenBank/DDBJ whole genome shotgun (WGS) entry which is preliminary data.</text>
</comment>